<sequence>MTVLLPFSTGGDRITEQRPVTMAAGAMHFFALNTGLRNNVVHVRAQQAAPGQQELIRSGAVRAIPPRDAAVALQAEGFRLLDIRPAWEHSKARVAGALHVPFFVEDTDGTLLTLLKKWVHFGYIGLWTGQLLTTINEGFLTEVEVLVPNKDDKILVACGEGLRSMIAVRVLHEGGYKNLGWLAGGFNRAGDSDFPKVEGTMKLQYATVGGVSYIFLQLLILLKVFKD</sequence>
<keyword evidence="1" id="KW-0472">Membrane</keyword>
<dbReference type="Gene3D" id="3.40.250.10">
    <property type="entry name" value="Rhodanese-like domain"/>
    <property type="match status" value="1"/>
</dbReference>
<dbReference type="AlphaFoldDB" id="A0A8J5M484"/>
<reference evidence="3 4" key="1">
    <citation type="submission" date="2020-08" db="EMBL/GenBank/DDBJ databases">
        <title>Plant Genome Project.</title>
        <authorList>
            <person name="Zhang R.-G."/>
        </authorList>
    </citation>
    <scope>NUCLEOTIDE SEQUENCE [LARGE SCALE GENOMIC DNA]</scope>
    <source>
        <tissue evidence="3">Rhizome</tissue>
    </source>
</reference>
<keyword evidence="4" id="KW-1185">Reference proteome</keyword>
<dbReference type="InterPro" id="IPR001763">
    <property type="entry name" value="Rhodanese-like_dom"/>
</dbReference>
<evidence type="ECO:0000313" key="4">
    <source>
        <dbReference type="Proteomes" id="UP000734854"/>
    </source>
</evidence>
<comment type="caution">
    <text evidence="3">The sequence shown here is derived from an EMBL/GenBank/DDBJ whole genome shotgun (WGS) entry which is preliminary data.</text>
</comment>
<dbReference type="GO" id="GO:0009507">
    <property type="term" value="C:chloroplast"/>
    <property type="evidence" value="ECO:0007669"/>
    <property type="project" value="TreeGrafter"/>
</dbReference>
<feature type="transmembrane region" description="Helical" evidence="1">
    <location>
        <begin position="205"/>
        <end position="225"/>
    </location>
</feature>
<dbReference type="PANTHER" id="PTHR45510:SF1">
    <property type="entry name" value="RHODANESE-LIKE DOMAIN-CONTAINING PROTEIN 10"/>
    <property type="match status" value="1"/>
</dbReference>
<dbReference type="CDD" id="cd00158">
    <property type="entry name" value="RHOD"/>
    <property type="match status" value="1"/>
</dbReference>
<dbReference type="SUPFAM" id="SSF52821">
    <property type="entry name" value="Rhodanese/Cell cycle control phosphatase"/>
    <property type="match status" value="1"/>
</dbReference>
<name>A0A8J5M484_ZINOF</name>
<dbReference type="SMART" id="SM00450">
    <property type="entry name" value="RHOD"/>
    <property type="match status" value="1"/>
</dbReference>
<dbReference type="EMBL" id="JACMSC010000002">
    <property type="protein sequence ID" value="KAG6531463.1"/>
    <property type="molecule type" value="Genomic_DNA"/>
</dbReference>
<organism evidence="3 4">
    <name type="scientific">Zingiber officinale</name>
    <name type="common">Ginger</name>
    <name type="synonym">Amomum zingiber</name>
    <dbReference type="NCBI Taxonomy" id="94328"/>
    <lineage>
        <taxon>Eukaryota</taxon>
        <taxon>Viridiplantae</taxon>
        <taxon>Streptophyta</taxon>
        <taxon>Embryophyta</taxon>
        <taxon>Tracheophyta</taxon>
        <taxon>Spermatophyta</taxon>
        <taxon>Magnoliopsida</taxon>
        <taxon>Liliopsida</taxon>
        <taxon>Zingiberales</taxon>
        <taxon>Zingiberaceae</taxon>
        <taxon>Zingiber</taxon>
    </lineage>
</organism>
<keyword evidence="1" id="KW-1133">Transmembrane helix</keyword>
<evidence type="ECO:0000256" key="1">
    <source>
        <dbReference type="SAM" id="Phobius"/>
    </source>
</evidence>
<accession>A0A8J5M484</accession>
<evidence type="ECO:0000259" key="2">
    <source>
        <dbReference type="PROSITE" id="PS50206"/>
    </source>
</evidence>
<dbReference type="PROSITE" id="PS50206">
    <property type="entry name" value="RHODANESE_3"/>
    <property type="match status" value="1"/>
</dbReference>
<dbReference type="InterPro" id="IPR044614">
    <property type="entry name" value="STR10"/>
</dbReference>
<dbReference type="InterPro" id="IPR036873">
    <property type="entry name" value="Rhodanese-like_dom_sf"/>
</dbReference>
<gene>
    <name evidence="3" type="ORF">ZIOFF_005270</name>
</gene>
<evidence type="ECO:0000313" key="3">
    <source>
        <dbReference type="EMBL" id="KAG6531463.1"/>
    </source>
</evidence>
<feature type="domain" description="Rhodanese" evidence="2">
    <location>
        <begin position="74"/>
        <end position="198"/>
    </location>
</feature>
<dbReference type="Proteomes" id="UP000734854">
    <property type="component" value="Unassembled WGS sequence"/>
</dbReference>
<proteinExistence type="predicted"/>
<keyword evidence="1" id="KW-0812">Transmembrane</keyword>
<dbReference type="FunFam" id="3.40.250.10:FF:000047">
    <property type="entry name" value="Rhodanese-like domain-containing protein 10"/>
    <property type="match status" value="1"/>
</dbReference>
<protein>
    <recommendedName>
        <fullName evidence="2">Rhodanese domain-containing protein</fullName>
    </recommendedName>
</protein>
<dbReference type="Pfam" id="PF00581">
    <property type="entry name" value="Rhodanese"/>
    <property type="match status" value="1"/>
</dbReference>
<dbReference type="PANTHER" id="PTHR45510">
    <property type="entry name" value="RHODANESE-LIKE DOMAIN-CONTAINING PROTEIN 10"/>
    <property type="match status" value="1"/>
</dbReference>